<organism evidence="2 3">
    <name type="scientific">Puccinia sorghi</name>
    <dbReference type="NCBI Taxonomy" id="27349"/>
    <lineage>
        <taxon>Eukaryota</taxon>
        <taxon>Fungi</taxon>
        <taxon>Dikarya</taxon>
        <taxon>Basidiomycota</taxon>
        <taxon>Pucciniomycotina</taxon>
        <taxon>Pucciniomycetes</taxon>
        <taxon>Pucciniales</taxon>
        <taxon>Pucciniaceae</taxon>
        <taxon>Puccinia</taxon>
    </lineage>
</organism>
<name>A0A0L6U5G3_9BASI</name>
<protein>
    <submittedName>
        <fullName evidence="2">Uncharacterized protein</fullName>
    </submittedName>
</protein>
<dbReference type="OrthoDB" id="3268055at2759"/>
<feature type="coiled-coil region" evidence="1">
    <location>
        <begin position="21"/>
        <end position="48"/>
    </location>
</feature>
<feature type="non-terminal residue" evidence="2">
    <location>
        <position position="1"/>
    </location>
</feature>
<dbReference type="VEuPathDB" id="FungiDB:VP01_9892g1"/>
<gene>
    <name evidence="2" type="ORF">VP01_9892g1</name>
</gene>
<evidence type="ECO:0000256" key="1">
    <source>
        <dbReference type="SAM" id="Coils"/>
    </source>
</evidence>
<dbReference type="AlphaFoldDB" id="A0A0L6U5G3"/>
<accession>A0A0L6U5G3</accession>
<proteinExistence type="predicted"/>
<sequence length="187" mass="21093">RQNANAYRPELAQIRVNQLQLADLAAQMDTISRQLEEERQLRQLAEVEICEVRAAAAPQTLPPTPAPVSPHHLISRLPEQFDGTRFPTPDRSKIIFVLGNVTSVMALTLEEFSASFSGYFLDPERKSKAKRALQTQQFNLQAYKSGWDNTVLISLYRGLKENIRFGIVLSGRTFAKLPNIQTLCEIP</sequence>
<evidence type="ECO:0000313" key="3">
    <source>
        <dbReference type="Proteomes" id="UP000037035"/>
    </source>
</evidence>
<keyword evidence="3" id="KW-1185">Reference proteome</keyword>
<dbReference type="Proteomes" id="UP000037035">
    <property type="component" value="Unassembled WGS sequence"/>
</dbReference>
<evidence type="ECO:0000313" key="2">
    <source>
        <dbReference type="EMBL" id="KNZ43761.1"/>
    </source>
</evidence>
<reference evidence="2 3" key="1">
    <citation type="submission" date="2015-08" db="EMBL/GenBank/DDBJ databases">
        <title>Next Generation Sequencing and Analysis of the Genome of Puccinia sorghi L Schw, the Causal Agent of Maize Common Rust.</title>
        <authorList>
            <person name="Rochi L."/>
            <person name="Burguener G."/>
            <person name="Darino M."/>
            <person name="Turjanski A."/>
            <person name="Kreff E."/>
            <person name="Dieguez M.J."/>
            <person name="Sacco F."/>
        </authorList>
    </citation>
    <scope>NUCLEOTIDE SEQUENCE [LARGE SCALE GENOMIC DNA]</scope>
    <source>
        <strain evidence="2 3">RO10H11247</strain>
    </source>
</reference>
<keyword evidence="1" id="KW-0175">Coiled coil</keyword>
<comment type="caution">
    <text evidence="2">The sequence shown here is derived from an EMBL/GenBank/DDBJ whole genome shotgun (WGS) entry which is preliminary data.</text>
</comment>
<dbReference type="EMBL" id="LAVV01015594">
    <property type="protein sequence ID" value="KNZ43761.1"/>
    <property type="molecule type" value="Genomic_DNA"/>
</dbReference>